<dbReference type="SUPFAM" id="SSF56601">
    <property type="entry name" value="beta-lactamase/transpeptidase-like"/>
    <property type="match status" value="1"/>
</dbReference>
<dbReference type="PANTHER" id="PTHR46825">
    <property type="entry name" value="D-ALANYL-D-ALANINE-CARBOXYPEPTIDASE/ENDOPEPTIDASE AMPH"/>
    <property type="match status" value="1"/>
</dbReference>
<dbReference type="InterPro" id="IPR012338">
    <property type="entry name" value="Beta-lactam/transpept-like"/>
</dbReference>
<dbReference type="AlphaFoldDB" id="A0A150TGH8"/>
<evidence type="ECO:0000259" key="1">
    <source>
        <dbReference type="Pfam" id="PF00144"/>
    </source>
</evidence>
<evidence type="ECO:0000313" key="2">
    <source>
        <dbReference type="EMBL" id="KYG03810.1"/>
    </source>
</evidence>
<proteinExistence type="predicted"/>
<dbReference type="Proteomes" id="UP000075502">
    <property type="component" value="Unassembled WGS sequence"/>
</dbReference>
<feature type="domain" description="Beta-lactamase-related" evidence="1">
    <location>
        <begin position="41"/>
        <end position="311"/>
    </location>
</feature>
<dbReference type="Gene3D" id="3.40.710.10">
    <property type="entry name" value="DD-peptidase/beta-lactamase superfamily"/>
    <property type="match status" value="1"/>
</dbReference>
<dbReference type="PANTHER" id="PTHR46825:SF9">
    <property type="entry name" value="BETA-LACTAMASE-RELATED DOMAIN-CONTAINING PROTEIN"/>
    <property type="match status" value="1"/>
</dbReference>
<accession>A0A150TGH8</accession>
<organism evidence="2 3">
    <name type="scientific">Sorangium cellulosum</name>
    <name type="common">Polyangium cellulosum</name>
    <dbReference type="NCBI Taxonomy" id="56"/>
    <lineage>
        <taxon>Bacteria</taxon>
        <taxon>Pseudomonadati</taxon>
        <taxon>Myxococcota</taxon>
        <taxon>Polyangia</taxon>
        <taxon>Polyangiales</taxon>
        <taxon>Polyangiaceae</taxon>
        <taxon>Sorangium</taxon>
    </lineage>
</organism>
<dbReference type="EMBL" id="JEME01002578">
    <property type="protein sequence ID" value="KYG03810.1"/>
    <property type="molecule type" value="Genomic_DNA"/>
</dbReference>
<name>A0A150TGH8_SORCE</name>
<sequence>MAVALTALAVLNPACGSSPGTPDAPDDLRDELERRLDAAAMAGFSGSALVTVDGGTVLARGYGLADRDDGVPNAADTAYDFGSVMKDLTAAAIFKLEGEGKLRVTDALATLFDDVPADKAEITVLQVVQHSAGFGEYHDTEGDFEPMARLEARQRIFAQELRFEPGSEVEYSNSGYTLLADVVETVSGRGFTDYVRDELLTPAGMQHSGFFGDPVWERLDTAIGYGESTFGSNDPAAWPYTWSLVGNGGLVTTVSDLERWLVAVWGGDVLDPAALDAYRTLYLSGASFEGKTVYGYAGGSDFGFGGYAADCPEANTRVILGTNAADAFDIEQLGGELAKFVLSAR</sequence>
<comment type="caution">
    <text evidence="2">The sequence shown here is derived from an EMBL/GenBank/DDBJ whole genome shotgun (WGS) entry which is preliminary data.</text>
</comment>
<dbReference type="InterPro" id="IPR001466">
    <property type="entry name" value="Beta-lactam-related"/>
</dbReference>
<gene>
    <name evidence="2" type="ORF">BE21_04275</name>
</gene>
<dbReference type="InterPro" id="IPR050491">
    <property type="entry name" value="AmpC-like"/>
</dbReference>
<reference evidence="2 3" key="1">
    <citation type="submission" date="2014-02" db="EMBL/GenBank/DDBJ databases">
        <title>The small core and large imbalanced accessory genome model reveals a collaborative survival strategy of Sorangium cellulosum strains in nature.</title>
        <authorList>
            <person name="Han K."/>
            <person name="Peng R."/>
            <person name="Blom J."/>
            <person name="Li Y.-Z."/>
        </authorList>
    </citation>
    <scope>NUCLEOTIDE SEQUENCE [LARGE SCALE GENOMIC DNA]</scope>
    <source>
        <strain evidence="2 3">So0007-03</strain>
    </source>
</reference>
<dbReference type="Pfam" id="PF00144">
    <property type="entry name" value="Beta-lactamase"/>
    <property type="match status" value="1"/>
</dbReference>
<evidence type="ECO:0000313" key="3">
    <source>
        <dbReference type="Proteomes" id="UP000075502"/>
    </source>
</evidence>
<protein>
    <recommendedName>
        <fullName evidence="1">Beta-lactamase-related domain-containing protein</fullName>
    </recommendedName>
</protein>